<gene>
    <name evidence="1" type="ORF">DdX_07827</name>
</gene>
<organism evidence="1 2">
    <name type="scientific">Ditylenchus destructor</name>
    <dbReference type="NCBI Taxonomy" id="166010"/>
    <lineage>
        <taxon>Eukaryota</taxon>
        <taxon>Metazoa</taxon>
        <taxon>Ecdysozoa</taxon>
        <taxon>Nematoda</taxon>
        <taxon>Chromadorea</taxon>
        <taxon>Rhabditida</taxon>
        <taxon>Tylenchina</taxon>
        <taxon>Tylenchomorpha</taxon>
        <taxon>Sphaerularioidea</taxon>
        <taxon>Anguinidae</taxon>
        <taxon>Anguininae</taxon>
        <taxon>Ditylenchus</taxon>
    </lineage>
</organism>
<sequence>MQLRRLIMNPIHRIVYRAAYEPDFNIDSFIKGANQAILRSASLIRERNFDEMQLYMINEAAENLRFSVSNIPNEIVDDVLEFSEDDMKKTFVHSSFFARDRQKERDPTNKMAYLASSFNFTFYSTFVAFINKKKNESESSIAEMLKSPDPLLICNITIARTLKPLGRWKITRVNFFDKSYLEQNDMRFARSFA</sequence>
<dbReference type="AlphaFoldDB" id="A0AAD4R7W0"/>
<reference evidence="1" key="1">
    <citation type="submission" date="2022-01" db="EMBL/GenBank/DDBJ databases">
        <title>Genome Sequence Resource for Two Populations of Ditylenchus destructor, the Migratory Endoparasitic Phytonematode.</title>
        <authorList>
            <person name="Zhang H."/>
            <person name="Lin R."/>
            <person name="Xie B."/>
        </authorList>
    </citation>
    <scope>NUCLEOTIDE SEQUENCE</scope>
    <source>
        <strain evidence="1">BazhouSP</strain>
    </source>
</reference>
<evidence type="ECO:0000313" key="2">
    <source>
        <dbReference type="Proteomes" id="UP001201812"/>
    </source>
</evidence>
<comment type="caution">
    <text evidence="1">The sequence shown here is derived from an EMBL/GenBank/DDBJ whole genome shotgun (WGS) entry which is preliminary data.</text>
</comment>
<keyword evidence="2" id="KW-1185">Reference proteome</keyword>
<evidence type="ECO:0000313" key="1">
    <source>
        <dbReference type="EMBL" id="KAI1715509.1"/>
    </source>
</evidence>
<dbReference type="Proteomes" id="UP001201812">
    <property type="component" value="Unassembled WGS sequence"/>
</dbReference>
<name>A0AAD4R7W0_9BILA</name>
<proteinExistence type="predicted"/>
<protein>
    <submittedName>
        <fullName evidence="1">Uncharacterized protein</fullName>
    </submittedName>
</protein>
<accession>A0AAD4R7W0</accession>
<dbReference type="EMBL" id="JAKKPZ010000011">
    <property type="protein sequence ID" value="KAI1715509.1"/>
    <property type="molecule type" value="Genomic_DNA"/>
</dbReference>